<evidence type="ECO:0000313" key="2">
    <source>
        <dbReference type="Proteomes" id="UP000593571"/>
    </source>
</evidence>
<organism evidence="1 2">
    <name type="scientific">Rousettus aegyptiacus</name>
    <name type="common">Egyptian fruit bat</name>
    <name type="synonym">Pteropus aegyptiacus</name>
    <dbReference type="NCBI Taxonomy" id="9407"/>
    <lineage>
        <taxon>Eukaryota</taxon>
        <taxon>Metazoa</taxon>
        <taxon>Chordata</taxon>
        <taxon>Craniata</taxon>
        <taxon>Vertebrata</taxon>
        <taxon>Euteleostomi</taxon>
        <taxon>Mammalia</taxon>
        <taxon>Eutheria</taxon>
        <taxon>Laurasiatheria</taxon>
        <taxon>Chiroptera</taxon>
        <taxon>Yinpterochiroptera</taxon>
        <taxon>Pteropodoidea</taxon>
        <taxon>Pteropodidae</taxon>
        <taxon>Rousettinae</taxon>
        <taxon>Rousettus</taxon>
    </lineage>
</organism>
<comment type="caution">
    <text evidence="1">The sequence shown here is derived from an EMBL/GenBank/DDBJ whole genome shotgun (WGS) entry which is preliminary data.</text>
</comment>
<dbReference type="Proteomes" id="UP000593571">
    <property type="component" value="Unassembled WGS sequence"/>
</dbReference>
<reference evidence="1 2" key="1">
    <citation type="journal article" date="2020" name="Nature">
        <title>Six reference-quality genomes reveal evolution of bat adaptations.</title>
        <authorList>
            <person name="Jebb D."/>
            <person name="Huang Z."/>
            <person name="Pippel M."/>
            <person name="Hughes G.M."/>
            <person name="Lavrichenko K."/>
            <person name="Devanna P."/>
            <person name="Winkler S."/>
            <person name="Jermiin L.S."/>
            <person name="Skirmuntt E.C."/>
            <person name="Katzourakis A."/>
            <person name="Burkitt-Gray L."/>
            <person name="Ray D.A."/>
            <person name="Sullivan K.A.M."/>
            <person name="Roscito J.G."/>
            <person name="Kirilenko B.M."/>
            <person name="Davalos L.M."/>
            <person name="Corthals A.P."/>
            <person name="Power M.L."/>
            <person name="Jones G."/>
            <person name="Ransome R.D."/>
            <person name="Dechmann D.K.N."/>
            <person name="Locatelli A.G."/>
            <person name="Puechmaille S.J."/>
            <person name="Fedrigo O."/>
            <person name="Jarvis E.D."/>
            <person name="Hiller M."/>
            <person name="Vernes S.C."/>
            <person name="Myers E.W."/>
            <person name="Teeling E.C."/>
        </authorList>
    </citation>
    <scope>NUCLEOTIDE SEQUENCE [LARGE SCALE GENOMIC DNA]</scope>
    <source>
        <strain evidence="1">MRouAeg1</strain>
        <tissue evidence="1">Muscle</tissue>
    </source>
</reference>
<accession>A0A7J8JH99</accession>
<sequence length="124" mass="13822">MMEGQAEGVLPVRRPLQTCWGAFTCSIGAHLARSRNDNRLPNTNYSSIFHCNKYLVNVLLHVPGTVSSLLGYISEQNREKSLPFCNLQAGDGTGFFQSKYSGVQKGLTDDPSQMVQNWVFPLRL</sequence>
<gene>
    <name evidence="1" type="ORF">HJG63_010215</name>
</gene>
<proteinExistence type="predicted"/>
<name>A0A7J8JH99_ROUAE</name>
<dbReference type="AlphaFoldDB" id="A0A7J8JH99"/>
<keyword evidence="2" id="KW-1185">Reference proteome</keyword>
<evidence type="ECO:0000313" key="1">
    <source>
        <dbReference type="EMBL" id="KAF6495901.1"/>
    </source>
</evidence>
<dbReference type="EMBL" id="JACASE010000002">
    <property type="protein sequence ID" value="KAF6495901.1"/>
    <property type="molecule type" value="Genomic_DNA"/>
</dbReference>
<protein>
    <submittedName>
        <fullName evidence="1">Uncharacterized protein</fullName>
    </submittedName>
</protein>